<dbReference type="EMBL" id="CAJVCH010529518">
    <property type="protein sequence ID" value="CAG7823454.1"/>
    <property type="molecule type" value="Genomic_DNA"/>
</dbReference>
<accession>A0A8J2PIS7</accession>
<comment type="caution">
    <text evidence="1">The sequence shown here is derived from an EMBL/GenBank/DDBJ whole genome shotgun (WGS) entry which is preliminary data.</text>
</comment>
<keyword evidence="2" id="KW-1185">Reference proteome</keyword>
<dbReference type="Proteomes" id="UP000708208">
    <property type="component" value="Unassembled WGS sequence"/>
</dbReference>
<organism evidence="1 2">
    <name type="scientific">Allacma fusca</name>
    <dbReference type="NCBI Taxonomy" id="39272"/>
    <lineage>
        <taxon>Eukaryota</taxon>
        <taxon>Metazoa</taxon>
        <taxon>Ecdysozoa</taxon>
        <taxon>Arthropoda</taxon>
        <taxon>Hexapoda</taxon>
        <taxon>Collembola</taxon>
        <taxon>Symphypleona</taxon>
        <taxon>Sminthuridae</taxon>
        <taxon>Allacma</taxon>
    </lineage>
</organism>
<proteinExistence type="predicted"/>
<protein>
    <submittedName>
        <fullName evidence="1">Uncharacterized protein</fullName>
    </submittedName>
</protein>
<sequence length="140" mass="15971">VALFQYLVKQGDHLHWKTFLKPDRNQSKTNTGFIAPICDRLHQRKTKLIPGGQTMSNKIKLRFANIHVVVKVNNIPAGGGLKNLVQTNDHNIPNRSAAAYYIFFKWKDQFLLSQRLALVYASVRCSHLISIFVDWVPGIT</sequence>
<gene>
    <name evidence="1" type="ORF">AFUS01_LOCUS33671</name>
</gene>
<feature type="non-terminal residue" evidence="1">
    <location>
        <position position="1"/>
    </location>
</feature>
<reference evidence="1" key="1">
    <citation type="submission" date="2021-06" db="EMBL/GenBank/DDBJ databases">
        <authorList>
            <person name="Hodson N. C."/>
            <person name="Mongue J. A."/>
            <person name="Jaron S. K."/>
        </authorList>
    </citation>
    <scope>NUCLEOTIDE SEQUENCE</scope>
</reference>
<evidence type="ECO:0000313" key="1">
    <source>
        <dbReference type="EMBL" id="CAG7823454.1"/>
    </source>
</evidence>
<evidence type="ECO:0000313" key="2">
    <source>
        <dbReference type="Proteomes" id="UP000708208"/>
    </source>
</evidence>
<dbReference type="AlphaFoldDB" id="A0A8J2PIS7"/>
<name>A0A8J2PIS7_9HEXA</name>